<comment type="caution">
    <text evidence="3">The sequence shown here is derived from an EMBL/GenBank/DDBJ whole genome shotgun (WGS) entry which is preliminary data.</text>
</comment>
<feature type="transmembrane region" description="Helical" evidence="2">
    <location>
        <begin position="12"/>
        <end position="36"/>
    </location>
</feature>
<dbReference type="EMBL" id="MFCP01000004">
    <property type="protein sequence ID" value="OGE29567.1"/>
    <property type="molecule type" value="Genomic_DNA"/>
</dbReference>
<dbReference type="AlphaFoldDB" id="A0A1F5JLQ3"/>
<feature type="compositionally biased region" description="Low complexity" evidence="1">
    <location>
        <begin position="75"/>
        <end position="86"/>
    </location>
</feature>
<evidence type="ECO:0000313" key="4">
    <source>
        <dbReference type="Proteomes" id="UP000177555"/>
    </source>
</evidence>
<gene>
    <name evidence="3" type="ORF">A2867_00195</name>
</gene>
<name>A0A1F5JLQ3_9BACT</name>
<evidence type="ECO:0000256" key="1">
    <source>
        <dbReference type="SAM" id="MobiDB-lite"/>
    </source>
</evidence>
<evidence type="ECO:0000256" key="2">
    <source>
        <dbReference type="SAM" id="Phobius"/>
    </source>
</evidence>
<keyword evidence="2" id="KW-0812">Transmembrane</keyword>
<proteinExistence type="predicted"/>
<keyword evidence="2" id="KW-0472">Membrane</keyword>
<organism evidence="3 4">
    <name type="scientific">Candidatus Daviesbacteria bacterium RIFCSPHIGHO2_01_FULL_40_11</name>
    <dbReference type="NCBI Taxonomy" id="1797762"/>
    <lineage>
        <taxon>Bacteria</taxon>
        <taxon>Candidatus Daviesiibacteriota</taxon>
    </lineage>
</organism>
<dbReference type="Proteomes" id="UP000177555">
    <property type="component" value="Unassembled WGS sequence"/>
</dbReference>
<evidence type="ECO:0000313" key="3">
    <source>
        <dbReference type="EMBL" id="OGE29567.1"/>
    </source>
</evidence>
<protein>
    <submittedName>
        <fullName evidence="3">Uncharacterized protein</fullName>
    </submittedName>
</protein>
<feature type="region of interest" description="Disordered" evidence="1">
    <location>
        <begin position="57"/>
        <end position="86"/>
    </location>
</feature>
<sequence length="193" mass="20743">MRNKLESGQSLVEVIVASVVGIFVVSALTFTTIFSLRNANFAKTSAQATKLAQEGVESVRTGRDRNRAITGLGGDPTSWDGSSSSTCSGSDAKSDSIWCYQIDSTCSNQLNPNCYFNVISKGDVTNIGVLNNLGNGSSIPTLAEQIPPNFRRVVILSDTAADYTTQKKVTVIVTWTDFAGSHESRLITILRKL</sequence>
<accession>A0A1F5JLQ3</accession>
<keyword evidence="2" id="KW-1133">Transmembrane helix</keyword>
<reference evidence="3 4" key="1">
    <citation type="journal article" date="2016" name="Nat. Commun.">
        <title>Thousands of microbial genomes shed light on interconnected biogeochemical processes in an aquifer system.</title>
        <authorList>
            <person name="Anantharaman K."/>
            <person name="Brown C.T."/>
            <person name="Hug L.A."/>
            <person name="Sharon I."/>
            <person name="Castelle C.J."/>
            <person name="Probst A.J."/>
            <person name="Thomas B.C."/>
            <person name="Singh A."/>
            <person name="Wilkins M.J."/>
            <person name="Karaoz U."/>
            <person name="Brodie E.L."/>
            <person name="Williams K.H."/>
            <person name="Hubbard S.S."/>
            <person name="Banfield J.F."/>
        </authorList>
    </citation>
    <scope>NUCLEOTIDE SEQUENCE [LARGE SCALE GENOMIC DNA]</scope>
</reference>